<accession>A0A2S7W9V3</accession>
<comment type="caution">
    <text evidence="2">The sequence shown here is derived from an EMBL/GenBank/DDBJ whole genome shotgun (WGS) entry which is preliminary data.</text>
</comment>
<dbReference type="RefSeq" id="WP_105045543.1">
    <property type="nucleotide sequence ID" value="NZ_CP150662.1"/>
</dbReference>
<keyword evidence="3" id="KW-1185">Reference proteome</keyword>
<evidence type="ECO:0000259" key="1">
    <source>
        <dbReference type="Pfam" id="PF13470"/>
    </source>
</evidence>
<gene>
    <name evidence="2" type="ORF">BTO13_03525</name>
</gene>
<protein>
    <submittedName>
        <fullName evidence="2">Twitching motility protein PilT</fullName>
    </submittedName>
</protein>
<dbReference type="InterPro" id="IPR029060">
    <property type="entry name" value="PIN-like_dom_sf"/>
</dbReference>
<dbReference type="Gene3D" id="3.40.50.1010">
    <property type="entry name" value="5'-nuclease"/>
    <property type="match status" value="1"/>
</dbReference>
<reference evidence="2 3" key="1">
    <citation type="submission" date="2016-12" db="EMBL/GenBank/DDBJ databases">
        <title>Trade-off between light-utilization and light-protection in marine flavobacteria.</title>
        <authorList>
            <person name="Kumagai Y."/>
            <person name="Yoshizawa S."/>
            <person name="Kogure K."/>
            <person name="Iwasaki W."/>
        </authorList>
    </citation>
    <scope>NUCLEOTIDE SEQUENCE [LARGE SCALE GENOMIC DNA]</scope>
    <source>
        <strain evidence="2 3">KCTC 22729</strain>
    </source>
</reference>
<dbReference type="EMBL" id="MSCL01000001">
    <property type="protein sequence ID" value="PQJ74395.1"/>
    <property type="molecule type" value="Genomic_DNA"/>
</dbReference>
<dbReference type="OrthoDB" id="1148871at2"/>
<name>A0A2S7W9V3_9FLAO</name>
<evidence type="ECO:0000313" key="2">
    <source>
        <dbReference type="EMBL" id="PQJ74395.1"/>
    </source>
</evidence>
<dbReference type="Pfam" id="PF13470">
    <property type="entry name" value="PIN_3"/>
    <property type="match status" value="1"/>
</dbReference>
<sequence>MIKRIFIDKNVMLDFLGERKPFYDPIAKIATLAEKEKLIMVVSPISFATVNYFLAKFENPKIAREKLRKFKIISEVCSLNEQIIEKGLNSSIPDFEDALQYFSATESECNVIITRNGKDFKKSLLPVMTAEEFLLSIYKK</sequence>
<dbReference type="Proteomes" id="UP000237608">
    <property type="component" value="Unassembled WGS sequence"/>
</dbReference>
<dbReference type="AlphaFoldDB" id="A0A2S7W9V3"/>
<proteinExistence type="predicted"/>
<evidence type="ECO:0000313" key="3">
    <source>
        <dbReference type="Proteomes" id="UP000237608"/>
    </source>
</evidence>
<feature type="domain" description="PIN" evidence="1">
    <location>
        <begin position="4"/>
        <end position="116"/>
    </location>
</feature>
<organism evidence="2 3">
    <name type="scientific">Polaribacter gangjinensis</name>
    <dbReference type="NCBI Taxonomy" id="574710"/>
    <lineage>
        <taxon>Bacteria</taxon>
        <taxon>Pseudomonadati</taxon>
        <taxon>Bacteroidota</taxon>
        <taxon>Flavobacteriia</taxon>
        <taxon>Flavobacteriales</taxon>
        <taxon>Flavobacteriaceae</taxon>
    </lineage>
</organism>
<dbReference type="InterPro" id="IPR002716">
    <property type="entry name" value="PIN_dom"/>
</dbReference>
<dbReference type="SUPFAM" id="SSF88723">
    <property type="entry name" value="PIN domain-like"/>
    <property type="match status" value="1"/>
</dbReference>